<feature type="transmembrane region" description="Helical" evidence="8">
    <location>
        <begin position="284"/>
        <end position="310"/>
    </location>
</feature>
<comment type="caution">
    <text evidence="9">The sequence shown here is derived from an EMBL/GenBank/DDBJ whole genome shotgun (WGS) entry which is preliminary data.</text>
</comment>
<evidence type="ECO:0000256" key="5">
    <source>
        <dbReference type="ARBA" id="ARBA00022989"/>
    </source>
</evidence>
<feature type="transmembrane region" description="Helical" evidence="8">
    <location>
        <begin position="169"/>
        <end position="188"/>
    </location>
</feature>
<keyword evidence="5 8" id="KW-1133">Transmembrane helix</keyword>
<dbReference type="Proteomes" id="UP000323380">
    <property type="component" value="Unassembled WGS sequence"/>
</dbReference>
<dbReference type="Pfam" id="PF02133">
    <property type="entry name" value="Transp_cyt_pur"/>
    <property type="match status" value="1"/>
</dbReference>
<comment type="subcellular location">
    <subcellularLocation>
        <location evidence="1">Membrane</location>
        <topology evidence="1">Multi-pass membrane protein</topology>
    </subcellularLocation>
</comment>
<evidence type="ECO:0000256" key="4">
    <source>
        <dbReference type="ARBA" id="ARBA00022692"/>
    </source>
</evidence>
<dbReference type="PIRSF" id="PIRSF002744">
    <property type="entry name" value="Pur-cyt_permease"/>
    <property type="match status" value="1"/>
</dbReference>
<organism evidence="9 10">
    <name type="scientific">Actinomadura chibensis</name>
    <dbReference type="NCBI Taxonomy" id="392828"/>
    <lineage>
        <taxon>Bacteria</taxon>
        <taxon>Bacillati</taxon>
        <taxon>Actinomycetota</taxon>
        <taxon>Actinomycetes</taxon>
        <taxon>Streptosporangiales</taxon>
        <taxon>Thermomonosporaceae</taxon>
        <taxon>Actinomadura</taxon>
    </lineage>
</organism>
<feature type="transmembrane region" description="Helical" evidence="8">
    <location>
        <begin position="241"/>
        <end position="264"/>
    </location>
</feature>
<feature type="transmembrane region" description="Helical" evidence="8">
    <location>
        <begin position="433"/>
        <end position="454"/>
    </location>
</feature>
<dbReference type="EMBL" id="VSFG01000002">
    <property type="protein sequence ID" value="TYB46345.1"/>
    <property type="molecule type" value="Genomic_DNA"/>
</dbReference>
<dbReference type="PANTHER" id="PTHR31806">
    <property type="entry name" value="PURINE-CYTOSINE PERMEASE FCY2-RELATED"/>
    <property type="match status" value="1"/>
</dbReference>
<feature type="transmembrane region" description="Helical" evidence="8">
    <location>
        <begin position="101"/>
        <end position="120"/>
    </location>
</feature>
<dbReference type="RefSeq" id="WP_067892167.1">
    <property type="nucleotide sequence ID" value="NZ_VSFG01000002.1"/>
</dbReference>
<feature type="transmembrane region" description="Helical" evidence="8">
    <location>
        <begin position="37"/>
        <end position="55"/>
    </location>
</feature>
<evidence type="ECO:0000256" key="8">
    <source>
        <dbReference type="SAM" id="Phobius"/>
    </source>
</evidence>
<evidence type="ECO:0000313" key="9">
    <source>
        <dbReference type="EMBL" id="TYB46345.1"/>
    </source>
</evidence>
<dbReference type="InterPro" id="IPR001248">
    <property type="entry name" value="Pur-cyt_permease"/>
</dbReference>
<feature type="transmembrane region" description="Helical" evidence="8">
    <location>
        <begin position="200"/>
        <end position="221"/>
    </location>
</feature>
<feature type="transmembrane region" description="Helical" evidence="8">
    <location>
        <begin position="140"/>
        <end position="162"/>
    </location>
</feature>
<comment type="similarity">
    <text evidence="2 7">Belongs to the purine-cytosine permease (2.A.39) family.</text>
</comment>
<keyword evidence="6 7" id="KW-0472">Membrane</keyword>
<dbReference type="PANTHER" id="PTHR31806:SF1">
    <property type="entry name" value="PURINE-CYTOSINE PERMEASE FCY2-RELATED"/>
    <property type="match status" value="1"/>
</dbReference>
<keyword evidence="4 8" id="KW-0812">Transmembrane</keyword>
<proteinExistence type="inferred from homology"/>
<accession>A0A5D0NQ15</accession>
<evidence type="ECO:0000256" key="1">
    <source>
        <dbReference type="ARBA" id="ARBA00004141"/>
    </source>
</evidence>
<evidence type="ECO:0000256" key="3">
    <source>
        <dbReference type="ARBA" id="ARBA00022448"/>
    </source>
</evidence>
<reference evidence="9 10" key="1">
    <citation type="submission" date="2019-08" db="EMBL/GenBank/DDBJ databases">
        <title>Actinomadura sp. nov. CYP1-5 isolated from mountain soil.</title>
        <authorList>
            <person name="Songsumanus A."/>
            <person name="Kuncharoen N."/>
            <person name="Kudo T."/>
            <person name="Yuki M."/>
            <person name="Igarashi Y."/>
            <person name="Tanasupawat S."/>
        </authorList>
    </citation>
    <scope>NUCLEOTIDE SEQUENCE [LARGE SCALE GENOMIC DNA]</scope>
    <source>
        <strain evidence="9 10">JCM 14158</strain>
    </source>
</reference>
<dbReference type="STRING" id="1220554.GCA_001552135_03389"/>
<gene>
    <name evidence="9" type="ORF">FXF69_13840</name>
</gene>
<keyword evidence="10" id="KW-1185">Reference proteome</keyword>
<evidence type="ECO:0000256" key="7">
    <source>
        <dbReference type="PIRNR" id="PIRNR002744"/>
    </source>
</evidence>
<evidence type="ECO:0000256" key="2">
    <source>
        <dbReference type="ARBA" id="ARBA00008974"/>
    </source>
</evidence>
<feature type="transmembrane region" description="Helical" evidence="8">
    <location>
        <begin position="61"/>
        <end position="81"/>
    </location>
</feature>
<feature type="transmembrane region" description="Helical" evidence="8">
    <location>
        <begin position="360"/>
        <end position="380"/>
    </location>
</feature>
<dbReference type="AlphaFoldDB" id="A0A5D0NQ15"/>
<feature type="transmembrane region" description="Helical" evidence="8">
    <location>
        <begin position="331"/>
        <end position="348"/>
    </location>
</feature>
<dbReference type="Gene3D" id="1.10.4160.10">
    <property type="entry name" value="Hydantoin permease"/>
    <property type="match status" value="1"/>
</dbReference>
<sequence>MEKTAKHAAVALQPETRSIDYVPQAERHGKPWHQAPFWFTGQFVPTTMVVGFIGPVMGLSFLWSVVATVLGVLFGTCFMAFHANQGPTMGLPQMIQSRAQFGTRGASLPMIAVIGVYLGFSSFGVLLGSQTLAADLGWSTTGWSLVIVVLTTALAIFGYDLLHLVLRWLPYLVVPVFAALTVLAVVHLDPAPAASGGGFSVSGWLAQFAAATGYQLGYAVYVSDYSRYLPATTSHRAVIGWTYLGAAASALWLMPLGNLIASSVEAPDALVNLQQVGDFWFDGFGQAAVLIVLIPGVIAIMGVNLYGAMLSSLSIVQGFKPDLGISSRNRVLGIVAGAVLVFSVSEWLPAKYLGSFNDFVLVVTYLLVPWTAVNLVDYYFVRRGHYAVTEIFSRDGIYGRWAWRGLSAYLLGVAALAPFASTGFYKGPLLDDVGGADLAFIVGLVVPAVAYFAISRGFDPRTEADAAARSRYELDGATAVARGSGAS</sequence>
<dbReference type="GO" id="GO:0022857">
    <property type="term" value="F:transmembrane transporter activity"/>
    <property type="evidence" value="ECO:0007669"/>
    <property type="project" value="InterPro"/>
</dbReference>
<evidence type="ECO:0000256" key="6">
    <source>
        <dbReference type="ARBA" id="ARBA00023136"/>
    </source>
</evidence>
<dbReference type="InterPro" id="IPR026030">
    <property type="entry name" value="Pur-cyt_permease_Fcy2/21/22"/>
</dbReference>
<feature type="transmembrane region" description="Helical" evidence="8">
    <location>
        <begin position="401"/>
        <end position="421"/>
    </location>
</feature>
<name>A0A5D0NQ15_9ACTN</name>
<protein>
    <submittedName>
        <fullName evidence="9">Cytosine permease</fullName>
    </submittedName>
</protein>
<dbReference type="GO" id="GO:0005886">
    <property type="term" value="C:plasma membrane"/>
    <property type="evidence" value="ECO:0007669"/>
    <property type="project" value="TreeGrafter"/>
</dbReference>
<evidence type="ECO:0000313" key="10">
    <source>
        <dbReference type="Proteomes" id="UP000323380"/>
    </source>
</evidence>
<dbReference type="CDD" id="cd11484">
    <property type="entry name" value="SLC-NCS1sbd_CobB-like"/>
    <property type="match status" value="1"/>
</dbReference>
<keyword evidence="3 7" id="KW-0813">Transport</keyword>